<dbReference type="Pfam" id="PF13812">
    <property type="entry name" value="PPR_3"/>
    <property type="match status" value="1"/>
</dbReference>
<feature type="repeat" description="PPR" evidence="1">
    <location>
        <begin position="83"/>
        <end position="117"/>
    </location>
</feature>
<dbReference type="Gene3D" id="1.25.40.10">
    <property type="entry name" value="Tetratricopeptide repeat domain"/>
    <property type="match status" value="2"/>
</dbReference>
<organism evidence="3">
    <name type="scientific">Arcella intermedia</name>
    <dbReference type="NCBI Taxonomy" id="1963864"/>
    <lineage>
        <taxon>Eukaryota</taxon>
        <taxon>Amoebozoa</taxon>
        <taxon>Tubulinea</taxon>
        <taxon>Elardia</taxon>
        <taxon>Arcellinida</taxon>
        <taxon>Sphaerothecina</taxon>
        <taxon>Arcellidae</taxon>
        <taxon>Arcella</taxon>
    </lineage>
</organism>
<feature type="repeat" description="PPR" evidence="1">
    <location>
        <begin position="48"/>
        <end position="82"/>
    </location>
</feature>
<dbReference type="Pfam" id="PF14432">
    <property type="entry name" value="DYW_deaminase"/>
    <property type="match status" value="1"/>
</dbReference>
<dbReference type="Pfam" id="PF13041">
    <property type="entry name" value="PPR_2"/>
    <property type="match status" value="1"/>
</dbReference>
<name>A0A6B2L3N7_9EUKA</name>
<dbReference type="PANTHER" id="PTHR47926:SF347">
    <property type="entry name" value="PENTATRICOPEPTIDE REPEAT-CONTAINING PROTEIN"/>
    <property type="match status" value="1"/>
</dbReference>
<dbReference type="GO" id="GO:0008270">
    <property type="term" value="F:zinc ion binding"/>
    <property type="evidence" value="ECO:0007669"/>
    <property type="project" value="InterPro"/>
</dbReference>
<dbReference type="GO" id="GO:0003723">
    <property type="term" value="F:RNA binding"/>
    <property type="evidence" value="ECO:0007669"/>
    <property type="project" value="InterPro"/>
</dbReference>
<evidence type="ECO:0000256" key="1">
    <source>
        <dbReference type="PROSITE-ProRule" id="PRU00708"/>
    </source>
</evidence>
<dbReference type="InterPro" id="IPR046960">
    <property type="entry name" value="PPR_At4g14850-like_plant"/>
</dbReference>
<dbReference type="GO" id="GO:0009451">
    <property type="term" value="P:RNA modification"/>
    <property type="evidence" value="ECO:0007669"/>
    <property type="project" value="InterPro"/>
</dbReference>
<dbReference type="PROSITE" id="PS51375">
    <property type="entry name" value="PPR"/>
    <property type="match status" value="4"/>
</dbReference>
<feature type="domain" description="DYW" evidence="2">
    <location>
        <begin position="358"/>
        <end position="440"/>
    </location>
</feature>
<reference evidence="3" key="1">
    <citation type="journal article" date="2020" name="J. Eukaryot. Microbiol.">
        <title>De novo Sequencing, Assembly and Annotation of the Transcriptome for the Free-Living Testate Amoeba Arcella intermedia.</title>
        <authorList>
            <person name="Ribeiro G.M."/>
            <person name="Porfirio-Sousa A.L."/>
            <person name="Maurer-Alcala X.X."/>
            <person name="Katz L.A."/>
            <person name="Lahr D.J.G."/>
        </authorList>
    </citation>
    <scope>NUCLEOTIDE SEQUENCE</scope>
</reference>
<feature type="repeat" description="PPR" evidence="1">
    <location>
        <begin position="13"/>
        <end position="47"/>
    </location>
</feature>
<evidence type="ECO:0000259" key="2">
    <source>
        <dbReference type="Pfam" id="PF14432"/>
    </source>
</evidence>
<dbReference type="InterPro" id="IPR032867">
    <property type="entry name" value="DYW_dom"/>
</dbReference>
<accession>A0A6B2L3N7</accession>
<proteinExistence type="predicted"/>
<dbReference type="Pfam" id="PF01535">
    <property type="entry name" value="PPR"/>
    <property type="match status" value="3"/>
</dbReference>
<sequence length="440" mass="49495">MLEEMEEGGMEFNLFTCTSLLVAYSKARDVEKAEKMWRSMLERGFRPDLKCYNALLSLYSSLGELNGAEKVVEEMERSGVERDRVSWLSLLGVCGRRGRLEEGVRMHEKVVSRGLWPGREKECTYLTTALIGMYASCGGLEEAEKVFKVHFEAKGEVEVSVYSSMIGAYAQYGLGEKALGVFGELCAKGLRPDVFTFSSLLTALSVALLPDKVLEIVGGMEKNFGMTPRVSHHSCVVDALANAGRLEEAEDYMRKTELIRSDVPTLVCLLMGCKNYGEYERAARILRGVREMVDLEVRKFLKEKKGGAWTWVGSNLHWFGEENPHPEMENVSNKALEIFNTLSNAGYTPQASPQSPKEEMLEKELCGHLEMQAIALALMKMEEMGEVKEQVVVFKNMSVCVDCHEASKWISKVFGKTIKLKESRRWHVFKDGVCSCSDCW</sequence>
<feature type="repeat" description="PPR" evidence="1">
    <location>
        <begin position="158"/>
        <end position="192"/>
    </location>
</feature>
<dbReference type="EMBL" id="GIBP01002562">
    <property type="protein sequence ID" value="NDV31531.1"/>
    <property type="molecule type" value="Transcribed_RNA"/>
</dbReference>
<dbReference type="NCBIfam" id="TIGR00756">
    <property type="entry name" value="PPR"/>
    <property type="match status" value="3"/>
</dbReference>
<protein>
    <recommendedName>
        <fullName evidence="2">DYW domain-containing protein</fullName>
    </recommendedName>
</protein>
<dbReference type="AlphaFoldDB" id="A0A6B2L3N7"/>
<dbReference type="PANTHER" id="PTHR47926">
    <property type="entry name" value="PENTATRICOPEPTIDE REPEAT-CONTAINING PROTEIN"/>
    <property type="match status" value="1"/>
</dbReference>
<evidence type="ECO:0000313" key="3">
    <source>
        <dbReference type="EMBL" id="NDV31531.1"/>
    </source>
</evidence>
<dbReference type="InterPro" id="IPR002885">
    <property type="entry name" value="PPR_rpt"/>
</dbReference>
<dbReference type="InterPro" id="IPR011990">
    <property type="entry name" value="TPR-like_helical_dom_sf"/>
</dbReference>